<dbReference type="OrthoDB" id="9806827at2"/>
<dbReference type="STRING" id="1111454.HMPREF1250_0336"/>
<dbReference type="Pfam" id="PF19864">
    <property type="entry name" value="Radical_SAM_N2"/>
    <property type="match status" value="1"/>
</dbReference>
<protein>
    <submittedName>
        <fullName evidence="2">Radical SAM domain protein</fullName>
    </submittedName>
</protein>
<dbReference type="eggNOG" id="COG1032">
    <property type="taxonomic scope" value="Bacteria"/>
</dbReference>
<evidence type="ECO:0000259" key="1">
    <source>
        <dbReference type="PROSITE" id="PS51918"/>
    </source>
</evidence>
<dbReference type="SUPFAM" id="SSF102114">
    <property type="entry name" value="Radical SAM enzymes"/>
    <property type="match status" value="1"/>
</dbReference>
<reference evidence="2 3" key="1">
    <citation type="submission" date="2013-09" db="EMBL/GenBank/DDBJ databases">
        <authorList>
            <person name="Durkin A.S."/>
            <person name="Haft D.R."/>
            <person name="McCorrison J."/>
            <person name="Torralba M."/>
            <person name="Gillis M."/>
            <person name="Haft D.H."/>
            <person name="Methe B."/>
            <person name="Sutton G."/>
            <person name="Nelson K.E."/>
        </authorList>
    </citation>
    <scope>NUCLEOTIDE SEQUENCE [LARGE SCALE GENOMIC DNA]</scope>
    <source>
        <strain evidence="2 3">BV3C16-1</strain>
    </source>
</reference>
<dbReference type="PANTHER" id="PTHR42731">
    <property type="entry name" value="SLL1084 PROTEIN"/>
    <property type="match status" value="1"/>
</dbReference>
<proteinExistence type="predicted"/>
<dbReference type="GO" id="GO:0051536">
    <property type="term" value="F:iron-sulfur cluster binding"/>
    <property type="evidence" value="ECO:0007669"/>
    <property type="project" value="InterPro"/>
</dbReference>
<dbReference type="SFLD" id="SFLDS00029">
    <property type="entry name" value="Radical_SAM"/>
    <property type="match status" value="1"/>
</dbReference>
<comment type="caution">
    <text evidence="2">The sequence shown here is derived from an EMBL/GenBank/DDBJ whole genome shotgun (WGS) entry which is preliminary data.</text>
</comment>
<dbReference type="CDD" id="cd01335">
    <property type="entry name" value="Radical_SAM"/>
    <property type="match status" value="1"/>
</dbReference>
<dbReference type="InterPro" id="IPR023404">
    <property type="entry name" value="rSAM_horseshoe"/>
</dbReference>
<dbReference type="Pfam" id="PF04055">
    <property type="entry name" value="Radical_SAM"/>
    <property type="match status" value="1"/>
</dbReference>
<dbReference type="AlphaFoldDB" id="U7UL00"/>
<dbReference type="PANTHER" id="PTHR42731:SF5">
    <property type="entry name" value="RADICAL SAM DOMAIN PROTEIN"/>
    <property type="match status" value="1"/>
</dbReference>
<dbReference type="Gene3D" id="3.40.50.280">
    <property type="entry name" value="Cobalamin-binding domain"/>
    <property type="match status" value="1"/>
</dbReference>
<dbReference type="InterPro" id="IPR045784">
    <property type="entry name" value="Radical_SAM_N2"/>
</dbReference>
<keyword evidence="3" id="KW-1185">Reference proteome</keyword>
<organism evidence="2 3">
    <name type="scientific">Megasphaera vaginalis</name>
    <name type="common">ex Srinivasan et al. 2021</name>
    <dbReference type="NCBI Taxonomy" id="1111454"/>
    <lineage>
        <taxon>Bacteria</taxon>
        <taxon>Bacillati</taxon>
        <taxon>Bacillota</taxon>
        <taxon>Negativicutes</taxon>
        <taxon>Veillonellales</taxon>
        <taxon>Veillonellaceae</taxon>
        <taxon>Megasphaera</taxon>
    </lineage>
</organism>
<dbReference type="Gene3D" id="3.80.30.20">
    <property type="entry name" value="tm_1862 like domain"/>
    <property type="match status" value="1"/>
</dbReference>
<evidence type="ECO:0000313" key="3">
    <source>
        <dbReference type="Proteomes" id="UP000017090"/>
    </source>
</evidence>
<evidence type="ECO:0000313" key="2">
    <source>
        <dbReference type="EMBL" id="ERT59574.1"/>
    </source>
</evidence>
<dbReference type="InterPro" id="IPR006638">
    <property type="entry name" value="Elp3/MiaA/NifB-like_rSAM"/>
</dbReference>
<dbReference type="SMART" id="SM00729">
    <property type="entry name" value="Elp3"/>
    <property type="match status" value="1"/>
</dbReference>
<dbReference type="PATRIC" id="fig|1111454.3.peg.1247"/>
<dbReference type="SFLD" id="SFLDG01082">
    <property type="entry name" value="B12-binding_domain_containing"/>
    <property type="match status" value="1"/>
</dbReference>
<dbReference type="Proteomes" id="UP000017090">
    <property type="component" value="Unassembled WGS sequence"/>
</dbReference>
<dbReference type="RefSeq" id="WP_023053738.1">
    <property type="nucleotide sequence ID" value="NZ_AWXA01000035.1"/>
</dbReference>
<name>U7UL00_9FIRM</name>
<dbReference type="EMBL" id="AWXA01000035">
    <property type="protein sequence ID" value="ERT59574.1"/>
    <property type="molecule type" value="Genomic_DNA"/>
</dbReference>
<gene>
    <name evidence="2" type="ORF">HMPREF1250_0336</name>
</gene>
<dbReference type="InterPro" id="IPR007197">
    <property type="entry name" value="rSAM"/>
</dbReference>
<dbReference type="GO" id="GO:0003824">
    <property type="term" value="F:catalytic activity"/>
    <property type="evidence" value="ECO:0007669"/>
    <property type="project" value="InterPro"/>
</dbReference>
<dbReference type="InterPro" id="IPR058240">
    <property type="entry name" value="rSAM_sf"/>
</dbReference>
<feature type="domain" description="Radical SAM core" evidence="1">
    <location>
        <begin position="243"/>
        <end position="470"/>
    </location>
</feature>
<sequence length="579" mass="65259">MSWEIEKILQNVLASESGYYRYPFGSRHTMAICYPNTYHVAMSNLGMQIIYRQVNERSDWQCERAFLPDAELEKLYSKVHTPLLTLENQRPLCDFEIVGFSVSFEMDYFHVPEILERGRITVLAKERGDAEPLVVMGGPVAFFNPEPLTPFVDVCIVGEGEGAIHALLTAYQDGRAAGLSRQELLLSIARIPGMYVPSLYEHVYDGAGNLTEIKRRGNAPSKVERQWQELTEPGETVVTTPHTEFGSMYLVEIARGCGRHCRFCMAGYCYRKPRVRSLQYVKEAVLRGKKRGKKIGLMGAAISDYPDIDELVRFIRSEGLAFSCASLRADSITPTLVRGLAESGQKTITLAPEAGSVRMRQVINKGITEEHLMTSIDLATAAGIRHVRLYIMIGLPLEADEDILGIIEMTRHVQLHMASIGNRGKITLSINPFIPKPCTPFQWMAMTDKKVVERRLTYIKQAFKKDRQIEILDEPLRQCYIQGVLSRGDRRVGELLVLAHRYGGVKGWKRAAKELHFDADAFVCKARRPGEILPWSVLDMGLADNYLEQELTRSAQGVYTRPCFAGCRRCHVCGAAHEH</sequence>
<dbReference type="PROSITE" id="PS51918">
    <property type="entry name" value="RADICAL_SAM"/>
    <property type="match status" value="1"/>
</dbReference>
<accession>U7UL00</accession>